<dbReference type="Pfam" id="PF08030">
    <property type="entry name" value="NAD_binding_6"/>
    <property type="match status" value="1"/>
</dbReference>
<dbReference type="GO" id="GO:0006879">
    <property type="term" value="P:intracellular iron ion homeostasis"/>
    <property type="evidence" value="ECO:0007669"/>
    <property type="project" value="TreeGrafter"/>
</dbReference>
<evidence type="ECO:0000256" key="7">
    <source>
        <dbReference type="ARBA" id="ARBA00022982"/>
    </source>
</evidence>
<dbReference type="SFLD" id="SFLDG01168">
    <property type="entry name" value="Ferric_reductase_subgroup_(FRE"/>
    <property type="match status" value="1"/>
</dbReference>
<keyword evidence="4" id="KW-0813">Transport</keyword>
<keyword evidence="11 14" id="KW-0472">Membrane</keyword>
<dbReference type="SUPFAM" id="SSF63380">
    <property type="entry name" value="Riboflavin synthase domain-like"/>
    <property type="match status" value="1"/>
</dbReference>
<comment type="similarity">
    <text evidence="2">Belongs to the ferric reductase (FRE) family.</text>
</comment>
<dbReference type="Pfam" id="PF01794">
    <property type="entry name" value="Ferric_reduct"/>
    <property type="match status" value="1"/>
</dbReference>
<evidence type="ECO:0000256" key="8">
    <source>
        <dbReference type="ARBA" id="ARBA00022989"/>
    </source>
</evidence>
<evidence type="ECO:0000256" key="9">
    <source>
        <dbReference type="ARBA" id="ARBA00023002"/>
    </source>
</evidence>
<protein>
    <recommendedName>
        <fullName evidence="3">ferric-chelate reductase (NADPH)</fullName>
        <ecNumber evidence="3">1.16.1.9</ecNumber>
    </recommendedName>
</protein>
<evidence type="ECO:0000259" key="15">
    <source>
        <dbReference type="PROSITE" id="PS51384"/>
    </source>
</evidence>
<feature type="transmembrane region" description="Helical" evidence="14">
    <location>
        <begin position="240"/>
        <end position="260"/>
    </location>
</feature>
<feature type="transmembrane region" description="Helical" evidence="14">
    <location>
        <begin position="105"/>
        <end position="123"/>
    </location>
</feature>
<evidence type="ECO:0000256" key="10">
    <source>
        <dbReference type="ARBA" id="ARBA00023065"/>
    </source>
</evidence>
<organism evidence="16 17">
    <name type="scientific">Coccidioides immitis RMSCC 2394</name>
    <dbReference type="NCBI Taxonomy" id="404692"/>
    <lineage>
        <taxon>Eukaryota</taxon>
        <taxon>Fungi</taxon>
        <taxon>Dikarya</taxon>
        <taxon>Ascomycota</taxon>
        <taxon>Pezizomycotina</taxon>
        <taxon>Eurotiomycetes</taxon>
        <taxon>Eurotiomycetidae</taxon>
        <taxon>Onygenales</taxon>
        <taxon>Onygenaceae</taxon>
        <taxon>Coccidioides</taxon>
    </lineage>
</organism>
<feature type="transmembrane region" description="Helical" evidence="14">
    <location>
        <begin position="216"/>
        <end position="233"/>
    </location>
</feature>
<dbReference type="GO" id="GO:0006826">
    <property type="term" value="P:iron ion transport"/>
    <property type="evidence" value="ECO:0007669"/>
    <property type="project" value="TreeGrafter"/>
</dbReference>
<dbReference type="SUPFAM" id="SSF52343">
    <property type="entry name" value="Ferredoxin reductase-like, C-terminal NADP-linked domain"/>
    <property type="match status" value="1"/>
</dbReference>
<dbReference type="InterPro" id="IPR017938">
    <property type="entry name" value="Riboflavin_synthase-like_b-brl"/>
</dbReference>
<comment type="catalytic activity">
    <reaction evidence="13">
        <text>2 a Fe(II)-siderophore + NADP(+) + H(+) = 2 a Fe(III)-siderophore + NADPH</text>
        <dbReference type="Rhea" id="RHEA:28795"/>
        <dbReference type="Rhea" id="RHEA-COMP:11342"/>
        <dbReference type="Rhea" id="RHEA-COMP:11344"/>
        <dbReference type="ChEBI" id="CHEBI:15378"/>
        <dbReference type="ChEBI" id="CHEBI:29033"/>
        <dbReference type="ChEBI" id="CHEBI:29034"/>
        <dbReference type="ChEBI" id="CHEBI:57783"/>
        <dbReference type="ChEBI" id="CHEBI:58349"/>
        <dbReference type="EC" id="1.16.1.9"/>
    </reaction>
</comment>
<dbReference type="Gene3D" id="2.40.30.10">
    <property type="entry name" value="Translation factors"/>
    <property type="match status" value="1"/>
</dbReference>
<proteinExistence type="inferred from homology"/>
<feature type="transmembrane region" description="Helical" evidence="14">
    <location>
        <begin position="27"/>
        <end position="49"/>
    </location>
</feature>
<accession>A0A0J6YQ86</accession>
<name>A0A0J6YQ86_COCIT</name>
<dbReference type="SFLD" id="SFLDS00052">
    <property type="entry name" value="Ferric_Reductase_Domain"/>
    <property type="match status" value="1"/>
</dbReference>
<evidence type="ECO:0000256" key="12">
    <source>
        <dbReference type="ARBA" id="ARBA00023180"/>
    </source>
</evidence>
<dbReference type="GO" id="GO:0005886">
    <property type="term" value="C:plasma membrane"/>
    <property type="evidence" value="ECO:0007669"/>
    <property type="project" value="UniProtKB-SubCell"/>
</dbReference>
<sequence>MERRHAHGAHTPSSPDGVPSHFDLQRMYWAVLGAFIGAATLANIMNMIIAAQRFSDRTSSPAKPKSFLFRAYATATALIREASQAGLAPLRAWGITVHMPTLGRLSMVLANLAVLMVLCFYKLNTMDEWSWETIGYRTGFMAIAQLPLIILLAGKTNIIVFLTGSGYERLNWLHRWIARTLWLTATVHMAFWFRSWGRYNYIIVKLSTDTLTQRGFAAWCILTYIVIVSAGPVRRLSYEFFVLSHIVTFSGFIAAVWLHSPDEVKAWSWVPIGLLVFDRAVRYVAMAFTNVRLSSSSRGAASTGQRSKWANWATFTPLPGNVTRITIHDAAVSWKPGQHVLLSCHSILPFQSHPFTIASIPSDRKLELLVRAERGGTKKLFDYALKHSKFLGRRNDQPIPQKPKAVVIEGPYGRIRPLRQFDSVVLIASGMGATFTMPLMRDIVEGWKTQYLDPQFAQSKDPLHSNFALTKRIRFIWIVRARAHLAWFIDELHKLKRDLDDCAATSSSFNETRSLEVTIYVTCDEQLSSGGPTSFLPLEWASASQSSFVSQDSVMLEKERVLPAETPLPPETITAPSKATSCLRQSGCCCTRKVTDETISMPPCMCSGAASAHPSLLPVTALEEAKESTAENRCPTSPQSPQSLLGPCITIRSGRPDTRTIIRSILEQAEGESGVVACGPKGLNADVRRSVVSLSDERAVHKGTGAQGIYLHVEEYGF</sequence>
<feature type="transmembrane region" description="Helical" evidence="14">
    <location>
        <begin position="176"/>
        <end position="196"/>
    </location>
</feature>
<keyword evidence="12" id="KW-0325">Glycoprotein</keyword>
<keyword evidence="7" id="KW-0249">Electron transport</keyword>
<keyword evidence="9" id="KW-0560">Oxidoreductase</keyword>
<dbReference type="InterPro" id="IPR013121">
    <property type="entry name" value="Fe_red_NAD-bd_6"/>
</dbReference>
<dbReference type="GO" id="GO:0015677">
    <property type="term" value="P:copper ion import"/>
    <property type="evidence" value="ECO:0007669"/>
    <property type="project" value="TreeGrafter"/>
</dbReference>
<dbReference type="EMBL" id="DS028099">
    <property type="protein sequence ID" value="KMP09384.1"/>
    <property type="molecule type" value="Genomic_DNA"/>
</dbReference>
<dbReference type="PANTHER" id="PTHR32361:SF9">
    <property type="entry name" value="FERRIC REDUCTASE TRANSMEMBRANE COMPONENT 3-RELATED"/>
    <property type="match status" value="1"/>
</dbReference>
<evidence type="ECO:0000256" key="14">
    <source>
        <dbReference type="SAM" id="Phobius"/>
    </source>
</evidence>
<dbReference type="InterPro" id="IPR039261">
    <property type="entry name" value="FNR_nucleotide-bd"/>
</dbReference>
<evidence type="ECO:0000256" key="4">
    <source>
        <dbReference type="ARBA" id="ARBA00022448"/>
    </source>
</evidence>
<feature type="domain" description="FAD-binding FR-type" evidence="15">
    <location>
        <begin position="305"/>
        <end position="418"/>
    </location>
</feature>
<evidence type="ECO:0000256" key="2">
    <source>
        <dbReference type="ARBA" id="ARBA00006278"/>
    </source>
</evidence>
<dbReference type="InterPro" id="IPR017927">
    <property type="entry name" value="FAD-bd_FR_type"/>
</dbReference>
<gene>
    <name evidence="16" type="ORF">CIRG_09554</name>
</gene>
<keyword evidence="10" id="KW-0406">Ion transport</keyword>
<evidence type="ECO:0000313" key="17">
    <source>
        <dbReference type="Proteomes" id="UP000054565"/>
    </source>
</evidence>
<dbReference type="PROSITE" id="PS51384">
    <property type="entry name" value="FAD_FR"/>
    <property type="match status" value="1"/>
</dbReference>
<dbReference type="InterPro" id="IPR013112">
    <property type="entry name" value="FAD-bd_8"/>
</dbReference>
<dbReference type="STRING" id="404692.A0A0J6YQ86"/>
<evidence type="ECO:0000256" key="1">
    <source>
        <dbReference type="ARBA" id="ARBA00004651"/>
    </source>
</evidence>
<dbReference type="CDD" id="cd06186">
    <property type="entry name" value="NOX_Duox_like_FAD_NADP"/>
    <property type="match status" value="1"/>
</dbReference>
<keyword evidence="5" id="KW-1003">Cell membrane</keyword>
<evidence type="ECO:0000256" key="3">
    <source>
        <dbReference type="ARBA" id="ARBA00012668"/>
    </source>
</evidence>
<dbReference type="Pfam" id="PF08022">
    <property type="entry name" value="FAD_binding_8"/>
    <property type="match status" value="1"/>
</dbReference>
<dbReference type="Proteomes" id="UP000054565">
    <property type="component" value="Unassembled WGS sequence"/>
</dbReference>
<dbReference type="InterPro" id="IPR013130">
    <property type="entry name" value="Fe3_Rdtase_TM_dom"/>
</dbReference>
<dbReference type="InterPro" id="IPR051410">
    <property type="entry name" value="Ferric/Cupric_Reductase"/>
</dbReference>
<dbReference type="AlphaFoldDB" id="A0A0J6YQ86"/>
<dbReference type="Gene3D" id="3.40.50.80">
    <property type="entry name" value="Nucleotide-binding domain of ferredoxin-NADP reductase (FNR) module"/>
    <property type="match status" value="2"/>
</dbReference>
<dbReference type="GO" id="GO:0052851">
    <property type="term" value="F:ferric-chelate reductase (NADPH) activity"/>
    <property type="evidence" value="ECO:0007669"/>
    <property type="project" value="UniProtKB-EC"/>
</dbReference>
<evidence type="ECO:0000256" key="6">
    <source>
        <dbReference type="ARBA" id="ARBA00022692"/>
    </source>
</evidence>
<dbReference type="OrthoDB" id="3944240at2759"/>
<evidence type="ECO:0000256" key="11">
    <source>
        <dbReference type="ARBA" id="ARBA00023136"/>
    </source>
</evidence>
<keyword evidence="6 14" id="KW-0812">Transmembrane</keyword>
<comment type="subcellular location">
    <subcellularLocation>
        <location evidence="1">Cell membrane</location>
        <topology evidence="1">Multi-pass membrane protein</topology>
    </subcellularLocation>
</comment>
<dbReference type="PANTHER" id="PTHR32361">
    <property type="entry name" value="FERRIC/CUPRIC REDUCTASE TRANSMEMBRANE COMPONENT"/>
    <property type="match status" value="1"/>
</dbReference>
<reference evidence="17" key="1">
    <citation type="journal article" date="2010" name="Genome Res.">
        <title>Population genomic sequencing of Coccidioides fungi reveals recent hybridization and transposon control.</title>
        <authorList>
            <person name="Neafsey D.E."/>
            <person name="Barker B.M."/>
            <person name="Sharpton T.J."/>
            <person name="Stajich J.E."/>
            <person name="Park D.J."/>
            <person name="Whiston E."/>
            <person name="Hung C.-Y."/>
            <person name="McMahan C."/>
            <person name="White J."/>
            <person name="Sykes S."/>
            <person name="Heiman D."/>
            <person name="Young S."/>
            <person name="Zeng Q."/>
            <person name="Abouelleil A."/>
            <person name="Aftuck L."/>
            <person name="Bessette D."/>
            <person name="Brown A."/>
            <person name="FitzGerald M."/>
            <person name="Lui A."/>
            <person name="Macdonald J.P."/>
            <person name="Priest M."/>
            <person name="Orbach M.J."/>
            <person name="Galgiani J.N."/>
            <person name="Kirkland T.N."/>
            <person name="Cole G.T."/>
            <person name="Birren B.W."/>
            <person name="Henn M.R."/>
            <person name="Taylor J.W."/>
            <person name="Rounsley S.D."/>
        </authorList>
    </citation>
    <scope>NUCLEOTIDE SEQUENCE [LARGE SCALE GENOMIC DNA]</scope>
    <source>
        <strain evidence="17">RMSCC 2394</strain>
    </source>
</reference>
<evidence type="ECO:0000313" key="16">
    <source>
        <dbReference type="EMBL" id="KMP09384.1"/>
    </source>
</evidence>
<dbReference type="EC" id="1.16.1.9" evidence="3"/>
<evidence type="ECO:0000256" key="5">
    <source>
        <dbReference type="ARBA" id="ARBA00022475"/>
    </source>
</evidence>
<keyword evidence="8 14" id="KW-1133">Transmembrane helix</keyword>
<feature type="transmembrane region" description="Helical" evidence="14">
    <location>
        <begin position="143"/>
        <end position="164"/>
    </location>
</feature>
<evidence type="ECO:0000256" key="13">
    <source>
        <dbReference type="ARBA" id="ARBA00048483"/>
    </source>
</evidence>